<dbReference type="SUPFAM" id="SSF51735">
    <property type="entry name" value="NAD(P)-binding Rossmann-fold domains"/>
    <property type="match status" value="1"/>
</dbReference>
<dbReference type="Proteomes" id="UP001491310">
    <property type="component" value="Unassembled WGS sequence"/>
</dbReference>
<protein>
    <recommendedName>
        <fullName evidence="5">NAD(P)-binding protein</fullName>
    </recommendedName>
</protein>
<gene>
    <name evidence="3" type="ORF">WJX75_005123</name>
</gene>
<sequence length="294" mass="31538">MACRANASAADSVACPKNLLIVGPGVLGSYLGKLWLERYPAARVVGQTNSDASHDRLRTLNIQPRTKDVAGTENFPFVVFAAPPSGSTDYVAEVKAALQLWSGEGTFLYTGSAGIYATEDGSQVDERSATVQLGKDDRTDRQLLVEEAVLDAGGCVVRLAGLYHAQRGAHTFFLKMGKVGRWAGYTVNLIHYEDAAELAAAILRGDGSSEFYRGRVFLGADGAPLTFQEMMDATIASGAYEGAVEFTGSENSVKGKLLNNSATRGDLQWSPRYSSYQAFMAAGARDWYTDSGLF</sequence>
<keyword evidence="2" id="KW-0520">NAD</keyword>
<evidence type="ECO:0000313" key="3">
    <source>
        <dbReference type="EMBL" id="KAK9902760.1"/>
    </source>
</evidence>
<comment type="caution">
    <text evidence="3">The sequence shown here is derived from an EMBL/GenBank/DDBJ whole genome shotgun (WGS) entry which is preliminary data.</text>
</comment>
<evidence type="ECO:0000256" key="1">
    <source>
        <dbReference type="ARBA" id="ARBA00007637"/>
    </source>
</evidence>
<dbReference type="Gene3D" id="3.40.50.720">
    <property type="entry name" value="NAD(P)-binding Rossmann-like Domain"/>
    <property type="match status" value="1"/>
</dbReference>
<accession>A0ABR2YD04</accession>
<evidence type="ECO:0000313" key="4">
    <source>
        <dbReference type="Proteomes" id="UP001491310"/>
    </source>
</evidence>
<keyword evidence="4" id="KW-1185">Reference proteome</keyword>
<comment type="similarity">
    <text evidence="1">Belongs to the NAD(P)-dependent epimerase/dehydratase family.</text>
</comment>
<evidence type="ECO:0000256" key="2">
    <source>
        <dbReference type="ARBA" id="ARBA00023027"/>
    </source>
</evidence>
<dbReference type="PANTHER" id="PTHR43574">
    <property type="entry name" value="EPIMERASE-RELATED"/>
    <property type="match status" value="1"/>
</dbReference>
<name>A0ABR2YD04_9CHLO</name>
<evidence type="ECO:0008006" key="5">
    <source>
        <dbReference type="Google" id="ProtNLM"/>
    </source>
</evidence>
<proteinExistence type="inferred from homology"/>
<reference evidence="3 4" key="1">
    <citation type="journal article" date="2024" name="Nat. Commun.">
        <title>Phylogenomics reveals the evolutionary origins of lichenization in chlorophyte algae.</title>
        <authorList>
            <person name="Puginier C."/>
            <person name="Libourel C."/>
            <person name="Otte J."/>
            <person name="Skaloud P."/>
            <person name="Haon M."/>
            <person name="Grisel S."/>
            <person name="Petersen M."/>
            <person name="Berrin J.G."/>
            <person name="Delaux P.M."/>
            <person name="Dal Grande F."/>
            <person name="Keller J."/>
        </authorList>
    </citation>
    <scope>NUCLEOTIDE SEQUENCE [LARGE SCALE GENOMIC DNA]</scope>
    <source>
        <strain evidence="3 4">SAG 216-7</strain>
    </source>
</reference>
<dbReference type="InterPro" id="IPR036291">
    <property type="entry name" value="NAD(P)-bd_dom_sf"/>
</dbReference>
<dbReference type="EMBL" id="JALJOT010000015">
    <property type="protein sequence ID" value="KAK9902760.1"/>
    <property type="molecule type" value="Genomic_DNA"/>
</dbReference>
<organism evidence="3 4">
    <name type="scientific">Coccomyxa subellipsoidea</name>
    <dbReference type="NCBI Taxonomy" id="248742"/>
    <lineage>
        <taxon>Eukaryota</taxon>
        <taxon>Viridiplantae</taxon>
        <taxon>Chlorophyta</taxon>
        <taxon>core chlorophytes</taxon>
        <taxon>Trebouxiophyceae</taxon>
        <taxon>Trebouxiophyceae incertae sedis</taxon>
        <taxon>Coccomyxaceae</taxon>
        <taxon>Coccomyxa</taxon>
    </lineage>
</organism>